<organism evidence="1 2">
    <name type="scientific">Coemansia nantahalensis</name>
    <dbReference type="NCBI Taxonomy" id="2789366"/>
    <lineage>
        <taxon>Eukaryota</taxon>
        <taxon>Fungi</taxon>
        <taxon>Fungi incertae sedis</taxon>
        <taxon>Zoopagomycota</taxon>
        <taxon>Kickxellomycotina</taxon>
        <taxon>Kickxellomycetes</taxon>
        <taxon>Kickxellales</taxon>
        <taxon>Kickxellaceae</taxon>
        <taxon>Coemansia</taxon>
    </lineage>
</organism>
<evidence type="ECO:0000313" key="2">
    <source>
        <dbReference type="Proteomes" id="UP001140234"/>
    </source>
</evidence>
<dbReference type="EMBL" id="JANBUJ010001614">
    <property type="protein sequence ID" value="KAJ2766730.1"/>
    <property type="molecule type" value="Genomic_DNA"/>
</dbReference>
<feature type="non-terminal residue" evidence="1">
    <location>
        <position position="1"/>
    </location>
</feature>
<evidence type="ECO:0000313" key="1">
    <source>
        <dbReference type="EMBL" id="KAJ2766730.1"/>
    </source>
</evidence>
<keyword evidence="2" id="KW-1185">Reference proteome</keyword>
<gene>
    <name evidence="1" type="ORF">IWQ57_004247</name>
</gene>
<comment type="caution">
    <text evidence="1">The sequence shown here is derived from an EMBL/GenBank/DDBJ whole genome shotgun (WGS) entry which is preliminary data.</text>
</comment>
<sequence>SAWKVGRYLWGKATRTEGLWAHEFADWVAGKTPPDPDPPVMARTDRLPIVAPYDLEEGEVREPLEWAGEPLAPLAEKRKETPAPTPTPGKEVAPEAALSKRTRGEGSARQDEFDGTGEAEMAQVRDPKKDFTGRLARASLSASPPEKSSLGFQSSTISMPLVPDWKPAEDFSGDEAESEARAKRPVKKPAGKQSSARPAAAGPPSTSPAPGD</sequence>
<accession>A0ACC1JT25</accession>
<name>A0ACC1JT25_9FUNG</name>
<reference evidence="1" key="1">
    <citation type="submission" date="2022-07" db="EMBL/GenBank/DDBJ databases">
        <title>Phylogenomic reconstructions and comparative analyses of Kickxellomycotina fungi.</title>
        <authorList>
            <person name="Reynolds N.K."/>
            <person name="Stajich J.E."/>
            <person name="Barry K."/>
            <person name="Grigoriev I.V."/>
            <person name="Crous P."/>
            <person name="Smith M.E."/>
        </authorList>
    </citation>
    <scope>NUCLEOTIDE SEQUENCE</scope>
    <source>
        <strain evidence="1">CBS 109366</strain>
    </source>
</reference>
<protein>
    <submittedName>
        <fullName evidence="1">Uncharacterized protein</fullName>
    </submittedName>
</protein>
<dbReference type="Proteomes" id="UP001140234">
    <property type="component" value="Unassembled WGS sequence"/>
</dbReference>
<proteinExistence type="predicted"/>